<sequence length="416" mass="45927">MTHNITSGLKMADPKYANLPGIDVDSPDVFESSDLPEAEQNLSNQPDESSSENVERININTDAAFKVFKGKTVTTGKTDFSDSVGKSRAIGYFADKTEYELAESGLKQETPQQKFQRLQHEMRELAEEVGKIKGAAQDSGAGETGSPVVLGKQLEYLQHQLADLHLEKVLGQEASLDLADPQGALKKRLLTELESFKPGSTADGKSKTPSSGAKDHVLYELYYRPEQAQFTKNAKVASLEERLERLESVVGKNLEKTTVLNVDTENKSLISAVATLNSKLSLLDASNTETVEARLNAVLQKMQQIAEKKAKEPQADPDKQQKITELYELAKKWEATAETLPQVVDRLISLKDLHEQALQFSQALTYLDTAQQEVKASIAEHTDMQKKLQASITENNAIIQKNVESIEKRLQALGKS</sequence>
<name>A0AAE1AKM2_9GAST</name>
<protein>
    <recommendedName>
        <fullName evidence="8">Dynactin subunit 2</fullName>
    </recommendedName>
</protein>
<dbReference type="EMBL" id="JAWDGP010001678">
    <property type="protein sequence ID" value="KAK3789378.1"/>
    <property type="molecule type" value="Genomic_DNA"/>
</dbReference>
<keyword evidence="7" id="KW-1185">Reference proteome</keyword>
<dbReference type="GO" id="GO:0007017">
    <property type="term" value="P:microtubule-based process"/>
    <property type="evidence" value="ECO:0007669"/>
    <property type="project" value="InterPro"/>
</dbReference>
<feature type="region of interest" description="Disordered" evidence="5">
    <location>
        <begin position="22"/>
        <end position="54"/>
    </location>
</feature>
<organism evidence="6 7">
    <name type="scientific">Elysia crispata</name>
    <name type="common">lettuce slug</name>
    <dbReference type="NCBI Taxonomy" id="231223"/>
    <lineage>
        <taxon>Eukaryota</taxon>
        <taxon>Metazoa</taxon>
        <taxon>Spiralia</taxon>
        <taxon>Lophotrochozoa</taxon>
        <taxon>Mollusca</taxon>
        <taxon>Gastropoda</taxon>
        <taxon>Heterobranchia</taxon>
        <taxon>Euthyneura</taxon>
        <taxon>Panpulmonata</taxon>
        <taxon>Sacoglossa</taxon>
        <taxon>Placobranchoidea</taxon>
        <taxon>Plakobranchidae</taxon>
        <taxon>Elysia</taxon>
    </lineage>
</organism>
<gene>
    <name evidence="6" type="ORF">RRG08_001765</name>
</gene>
<evidence type="ECO:0000256" key="5">
    <source>
        <dbReference type="SAM" id="MobiDB-lite"/>
    </source>
</evidence>
<dbReference type="GO" id="GO:0030286">
    <property type="term" value="C:dynein complex"/>
    <property type="evidence" value="ECO:0007669"/>
    <property type="project" value="UniProtKB-KW"/>
</dbReference>
<feature type="compositionally biased region" description="Polar residues" evidence="5">
    <location>
        <begin position="40"/>
        <end position="52"/>
    </location>
</feature>
<evidence type="ECO:0000313" key="6">
    <source>
        <dbReference type="EMBL" id="KAK3789378.1"/>
    </source>
</evidence>
<dbReference type="GO" id="GO:0005869">
    <property type="term" value="C:dynactin complex"/>
    <property type="evidence" value="ECO:0007669"/>
    <property type="project" value="InterPro"/>
</dbReference>
<comment type="similarity">
    <text evidence="2">Belongs to the dynactin subunit 2 family.</text>
</comment>
<dbReference type="AlphaFoldDB" id="A0AAE1AKM2"/>
<dbReference type="Proteomes" id="UP001283361">
    <property type="component" value="Unassembled WGS sequence"/>
</dbReference>
<dbReference type="GO" id="GO:0005737">
    <property type="term" value="C:cytoplasm"/>
    <property type="evidence" value="ECO:0007669"/>
    <property type="project" value="UniProtKB-SubCell"/>
</dbReference>
<keyword evidence="3" id="KW-0963">Cytoplasm</keyword>
<keyword evidence="4" id="KW-0243">Dynein</keyword>
<evidence type="ECO:0000256" key="2">
    <source>
        <dbReference type="ARBA" id="ARBA00006176"/>
    </source>
</evidence>
<evidence type="ECO:0000256" key="4">
    <source>
        <dbReference type="ARBA" id="ARBA00023017"/>
    </source>
</evidence>
<dbReference type="Pfam" id="PF04912">
    <property type="entry name" value="Dynamitin"/>
    <property type="match status" value="1"/>
</dbReference>
<dbReference type="InterPro" id="IPR028133">
    <property type="entry name" value="Dynamitin"/>
</dbReference>
<evidence type="ECO:0000256" key="3">
    <source>
        <dbReference type="ARBA" id="ARBA00022490"/>
    </source>
</evidence>
<dbReference type="PANTHER" id="PTHR15346">
    <property type="entry name" value="DYNACTIN SUBUNIT"/>
    <property type="match status" value="1"/>
</dbReference>
<accession>A0AAE1AKM2</accession>
<comment type="caution">
    <text evidence="6">The sequence shown here is derived from an EMBL/GenBank/DDBJ whole genome shotgun (WGS) entry which is preliminary data.</text>
</comment>
<evidence type="ECO:0000313" key="7">
    <source>
        <dbReference type="Proteomes" id="UP001283361"/>
    </source>
</evidence>
<proteinExistence type="inferred from homology"/>
<evidence type="ECO:0008006" key="8">
    <source>
        <dbReference type="Google" id="ProtNLM"/>
    </source>
</evidence>
<comment type="subcellular location">
    <subcellularLocation>
        <location evidence="1">Cytoplasm</location>
    </subcellularLocation>
</comment>
<evidence type="ECO:0000256" key="1">
    <source>
        <dbReference type="ARBA" id="ARBA00004496"/>
    </source>
</evidence>
<reference evidence="6" key="1">
    <citation type="journal article" date="2023" name="G3 (Bethesda)">
        <title>A reference genome for the long-term kleptoplast-retaining sea slug Elysia crispata morphotype clarki.</title>
        <authorList>
            <person name="Eastman K.E."/>
            <person name="Pendleton A.L."/>
            <person name="Shaikh M.A."/>
            <person name="Suttiyut T."/>
            <person name="Ogas R."/>
            <person name="Tomko P."/>
            <person name="Gavelis G."/>
            <person name="Widhalm J.R."/>
            <person name="Wisecaver J.H."/>
        </authorList>
    </citation>
    <scope>NUCLEOTIDE SEQUENCE</scope>
    <source>
        <strain evidence="6">ECLA1</strain>
    </source>
</reference>